<dbReference type="Pfam" id="PF15632">
    <property type="entry name" value="ATPgrasp_Ter"/>
    <property type="match status" value="1"/>
</dbReference>
<reference evidence="6 7" key="1">
    <citation type="submission" date="2024-01" db="EMBL/GenBank/DDBJ databases">
        <title>Complete Genome Sequence of Alkalicoccus halolimnae BZ-SZ-XJ29T, a Moderately Halophilic Bacterium Isolated from a Salt Lake.</title>
        <authorList>
            <person name="Zhao B."/>
        </authorList>
    </citation>
    <scope>NUCLEOTIDE SEQUENCE [LARGE SCALE GENOMIC DNA]</scope>
    <source>
        <strain evidence="6 7">BZ-SZ-XJ29</strain>
    </source>
</reference>
<dbReference type="Gene3D" id="3.30.470.20">
    <property type="entry name" value="ATP-grasp fold, B domain"/>
    <property type="match status" value="1"/>
</dbReference>
<proteinExistence type="predicted"/>
<dbReference type="PANTHER" id="PTHR43585">
    <property type="entry name" value="FUMIPYRROLE BIOSYNTHESIS PROTEIN C"/>
    <property type="match status" value="1"/>
</dbReference>
<dbReference type="PANTHER" id="PTHR43585:SF2">
    <property type="entry name" value="ATP-GRASP ENZYME FSQD"/>
    <property type="match status" value="1"/>
</dbReference>
<dbReference type="Gene3D" id="3.40.50.20">
    <property type="match status" value="1"/>
</dbReference>
<evidence type="ECO:0000259" key="5">
    <source>
        <dbReference type="PROSITE" id="PS50975"/>
    </source>
</evidence>
<feature type="domain" description="ATP-grasp" evidence="5">
    <location>
        <begin position="120"/>
        <end position="313"/>
    </location>
</feature>
<dbReference type="GO" id="GO:0005524">
    <property type="term" value="F:ATP binding"/>
    <property type="evidence" value="ECO:0007669"/>
    <property type="project" value="UniProtKB-UniRule"/>
</dbReference>
<evidence type="ECO:0000256" key="1">
    <source>
        <dbReference type="ARBA" id="ARBA00022598"/>
    </source>
</evidence>
<keyword evidence="1" id="KW-0436">Ligase</keyword>
<accession>A0AAJ8LU27</accession>
<evidence type="ECO:0000313" key="7">
    <source>
        <dbReference type="Proteomes" id="UP000321816"/>
    </source>
</evidence>
<organism evidence="6 7">
    <name type="scientific">Alkalicoccus halolimnae</name>
    <dbReference type="NCBI Taxonomy" id="1667239"/>
    <lineage>
        <taxon>Bacteria</taxon>
        <taxon>Bacillati</taxon>
        <taxon>Bacillota</taxon>
        <taxon>Bacilli</taxon>
        <taxon>Bacillales</taxon>
        <taxon>Bacillaceae</taxon>
        <taxon>Alkalicoccus</taxon>
    </lineage>
</organism>
<dbReference type="SUPFAM" id="SSF56059">
    <property type="entry name" value="Glutathione synthetase ATP-binding domain-like"/>
    <property type="match status" value="1"/>
</dbReference>
<dbReference type="Gene3D" id="3.30.1490.20">
    <property type="entry name" value="ATP-grasp fold, A domain"/>
    <property type="match status" value="1"/>
</dbReference>
<protein>
    <submittedName>
        <fullName evidence="6">ATP-grasp domain-containing protein</fullName>
    </submittedName>
</protein>
<sequence length="352" mass="39349">MMDILLTSTARRIDFVEYFQEAYKKLGIEGNVITADPDSNAPSLQQGDISYVTPHQAQPEYVDAILSICEKHPIKGIIPINDLEISLLANNRKQLESRGIFLFTSYPDVVDKMRDKGKYEEVLGAFGVKTPRTFTSLESAVRAVDKKEILFPLILKPRNGQASIGVETASSVKELNNAYSRAVENIKGTFLNQAAVEKPENNIIIQEAVKGEKFSVDIFNNLQGEYTASFIRKQLAMRGGDVDQCKTVENNDLTELAEKIGTHLGHIGYINTDVYYNGENYYVIDMNPRIGGGYSFSHEAGADIPAVISAMLTGREINPEWLSQEAEIEYARHDRAVPLYKQTLKKKQLMTT</sequence>
<dbReference type="RefSeq" id="WP_246125712.1">
    <property type="nucleotide sequence ID" value="NZ_CP144914.1"/>
</dbReference>
<dbReference type="AlphaFoldDB" id="A0AAJ8LU27"/>
<dbReference type="NCBIfam" id="NF009404">
    <property type="entry name" value="PRK12767.1-3"/>
    <property type="match status" value="1"/>
</dbReference>
<dbReference type="Pfam" id="PF21360">
    <property type="entry name" value="PylC-like_N"/>
    <property type="match status" value="1"/>
</dbReference>
<dbReference type="Proteomes" id="UP000321816">
    <property type="component" value="Chromosome"/>
</dbReference>
<evidence type="ECO:0000256" key="4">
    <source>
        <dbReference type="PROSITE-ProRule" id="PRU00409"/>
    </source>
</evidence>
<dbReference type="KEGG" id="ahal:FTX54_013220"/>
<evidence type="ECO:0000256" key="2">
    <source>
        <dbReference type="ARBA" id="ARBA00022741"/>
    </source>
</evidence>
<dbReference type="PROSITE" id="PS50975">
    <property type="entry name" value="ATP_GRASP"/>
    <property type="match status" value="1"/>
</dbReference>
<dbReference type="GO" id="GO:0046872">
    <property type="term" value="F:metal ion binding"/>
    <property type="evidence" value="ECO:0007669"/>
    <property type="project" value="InterPro"/>
</dbReference>
<gene>
    <name evidence="6" type="ORF">FTX54_013220</name>
</gene>
<dbReference type="EMBL" id="CP144914">
    <property type="protein sequence ID" value="WWD79369.1"/>
    <property type="molecule type" value="Genomic_DNA"/>
</dbReference>
<keyword evidence="2 4" id="KW-0547">Nucleotide-binding</keyword>
<name>A0AAJ8LU27_9BACI</name>
<dbReference type="InterPro" id="IPR048764">
    <property type="entry name" value="PylC_N"/>
</dbReference>
<evidence type="ECO:0000313" key="6">
    <source>
        <dbReference type="EMBL" id="WWD79369.1"/>
    </source>
</evidence>
<dbReference type="GO" id="GO:0016874">
    <property type="term" value="F:ligase activity"/>
    <property type="evidence" value="ECO:0007669"/>
    <property type="project" value="UniProtKB-KW"/>
</dbReference>
<keyword evidence="7" id="KW-1185">Reference proteome</keyword>
<dbReference type="InterPro" id="IPR052032">
    <property type="entry name" value="ATP-dep_AA_Ligase"/>
</dbReference>
<dbReference type="InterPro" id="IPR013815">
    <property type="entry name" value="ATP_grasp_subdomain_1"/>
</dbReference>
<dbReference type="InterPro" id="IPR011761">
    <property type="entry name" value="ATP-grasp"/>
</dbReference>
<keyword evidence="3 4" id="KW-0067">ATP-binding</keyword>
<evidence type="ECO:0000256" key="3">
    <source>
        <dbReference type="ARBA" id="ARBA00022840"/>
    </source>
</evidence>